<protein>
    <submittedName>
        <fullName evidence="2">Transferase</fullName>
    </submittedName>
</protein>
<evidence type="ECO:0000256" key="1">
    <source>
        <dbReference type="SAM" id="MobiDB-lite"/>
    </source>
</evidence>
<comment type="caution">
    <text evidence="2">The sequence shown here is derived from an EMBL/GenBank/DDBJ whole genome shotgun (WGS) entry which is preliminary data.</text>
</comment>
<accession>A0A918G6S0</accession>
<dbReference type="Proteomes" id="UP000653493">
    <property type="component" value="Unassembled WGS sequence"/>
</dbReference>
<sequence length="241" mass="26126">MSSPPPPPAPAPSCPPPAPPPYAPRRADCPWCGSRRLRPRPAGRPALVTCRDCRHAFRNPPGPDRPAGPLTRTVTGLRHLLAARALLRHCPEPESWLDVDTGDARFPRAARRYFPYTSFDGLDPTGRVLRARAAEHLEEAYVGRLTDPRLAARLRARYDVVSVLRPDRAPDPRAELRAALGVLRPGGLLLVDLAGPRALPPHPPADRLRAALRQAGCVPLTPAGARRVIARAPAQPRSTSA</sequence>
<dbReference type="GO" id="GO:0016740">
    <property type="term" value="F:transferase activity"/>
    <property type="evidence" value="ECO:0007669"/>
    <property type="project" value="UniProtKB-KW"/>
</dbReference>
<dbReference type="EMBL" id="BMSL01000001">
    <property type="protein sequence ID" value="GGS21540.1"/>
    <property type="molecule type" value="Genomic_DNA"/>
</dbReference>
<reference evidence="2" key="2">
    <citation type="submission" date="2020-09" db="EMBL/GenBank/DDBJ databases">
        <authorList>
            <person name="Sun Q."/>
            <person name="Ohkuma M."/>
        </authorList>
    </citation>
    <scope>NUCLEOTIDE SEQUENCE</scope>
    <source>
        <strain evidence="2">JCM 4234</strain>
    </source>
</reference>
<organism evidence="2 3">
    <name type="scientific">Streptomyces griseoviridis</name>
    <dbReference type="NCBI Taxonomy" id="45398"/>
    <lineage>
        <taxon>Bacteria</taxon>
        <taxon>Bacillati</taxon>
        <taxon>Actinomycetota</taxon>
        <taxon>Actinomycetes</taxon>
        <taxon>Kitasatosporales</taxon>
        <taxon>Streptomycetaceae</taxon>
        <taxon>Streptomyces</taxon>
    </lineage>
</organism>
<name>A0A918G6S0_STRGD</name>
<dbReference type="InterPro" id="IPR029063">
    <property type="entry name" value="SAM-dependent_MTases_sf"/>
</dbReference>
<reference evidence="2" key="1">
    <citation type="journal article" date="2014" name="Int. J. Syst. Evol. Microbiol.">
        <title>Complete genome sequence of Corynebacterium casei LMG S-19264T (=DSM 44701T), isolated from a smear-ripened cheese.</title>
        <authorList>
            <consortium name="US DOE Joint Genome Institute (JGI-PGF)"/>
            <person name="Walter F."/>
            <person name="Albersmeier A."/>
            <person name="Kalinowski J."/>
            <person name="Ruckert C."/>
        </authorList>
    </citation>
    <scope>NUCLEOTIDE SEQUENCE</scope>
    <source>
        <strain evidence="2">JCM 4234</strain>
    </source>
</reference>
<gene>
    <name evidence="2" type="ORF">GCM10010238_07320</name>
</gene>
<dbReference type="Gene3D" id="3.40.50.150">
    <property type="entry name" value="Vaccinia Virus protein VP39"/>
    <property type="match status" value="1"/>
</dbReference>
<evidence type="ECO:0000313" key="2">
    <source>
        <dbReference type="EMBL" id="GGS21540.1"/>
    </source>
</evidence>
<evidence type="ECO:0000313" key="3">
    <source>
        <dbReference type="Proteomes" id="UP000653493"/>
    </source>
</evidence>
<dbReference type="SUPFAM" id="SSF53335">
    <property type="entry name" value="S-adenosyl-L-methionine-dependent methyltransferases"/>
    <property type="match status" value="1"/>
</dbReference>
<keyword evidence="2" id="KW-0808">Transferase</keyword>
<keyword evidence="3" id="KW-1185">Reference proteome</keyword>
<dbReference type="AlphaFoldDB" id="A0A918G6S0"/>
<feature type="region of interest" description="Disordered" evidence="1">
    <location>
        <begin position="1"/>
        <end position="20"/>
    </location>
</feature>
<proteinExistence type="predicted"/>